<accession>A0ABQ4E8M6</accession>
<dbReference type="PROSITE" id="PS51118">
    <property type="entry name" value="HTH_HXLR"/>
    <property type="match status" value="1"/>
</dbReference>
<gene>
    <name evidence="6" type="ORF">Pen02_60160</name>
</gene>
<feature type="region of interest" description="Disordered" evidence="4">
    <location>
        <begin position="1"/>
        <end position="20"/>
    </location>
</feature>
<comment type="caution">
    <text evidence="6">The sequence shown here is derived from an EMBL/GenBank/DDBJ whole genome shotgun (WGS) entry which is preliminary data.</text>
</comment>
<dbReference type="PANTHER" id="PTHR33204:SF39">
    <property type="entry name" value="TRANSCRIPTIONAL REGULATORY PROTEIN"/>
    <property type="match status" value="1"/>
</dbReference>
<evidence type="ECO:0000256" key="2">
    <source>
        <dbReference type="ARBA" id="ARBA00023125"/>
    </source>
</evidence>
<evidence type="ECO:0000256" key="3">
    <source>
        <dbReference type="ARBA" id="ARBA00023163"/>
    </source>
</evidence>
<dbReference type="InterPro" id="IPR002577">
    <property type="entry name" value="HTH_HxlR"/>
</dbReference>
<evidence type="ECO:0000256" key="1">
    <source>
        <dbReference type="ARBA" id="ARBA00023015"/>
    </source>
</evidence>
<evidence type="ECO:0000313" key="7">
    <source>
        <dbReference type="Proteomes" id="UP000646749"/>
    </source>
</evidence>
<organism evidence="6 7">
    <name type="scientific">Plantactinospora endophytica</name>
    <dbReference type="NCBI Taxonomy" id="673535"/>
    <lineage>
        <taxon>Bacteria</taxon>
        <taxon>Bacillati</taxon>
        <taxon>Actinomycetota</taxon>
        <taxon>Actinomycetes</taxon>
        <taxon>Micromonosporales</taxon>
        <taxon>Micromonosporaceae</taxon>
        <taxon>Plantactinospora</taxon>
    </lineage>
</organism>
<dbReference type="Pfam" id="PF01638">
    <property type="entry name" value="HxlR"/>
    <property type="match status" value="1"/>
</dbReference>
<dbReference type="EMBL" id="BONW01000033">
    <property type="protein sequence ID" value="GIG91080.1"/>
    <property type="molecule type" value="Genomic_DNA"/>
</dbReference>
<sequence>MTFVEEGTSKSPGYCTGTEGDYTARQWDGREDCEVRQILDRIADKWSLLVIALLDRQSLRFTELRREVDGISQRMLTVTLRQLERDGLVHRTVHPVVPPRVDYALTPLGVTLHHTIQSLVHWTESHLDEIAAARSRYDERAATPVPAATGPAG</sequence>
<dbReference type="PANTHER" id="PTHR33204">
    <property type="entry name" value="TRANSCRIPTIONAL REGULATOR, MARR FAMILY"/>
    <property type="match status" value="1"/>
</dbReference>
<evidence type="ECO:0000313" key="6">
    <source>
        <dbReference type="EMBL" id="GIG91080.1"/>
    </source>
</evidence>
<dbReference type="InterPro" id="IPR036388">
    <property type="entry name" value="WH-like_DNA-bd_sf"/>
</dbReference>
<name>A0ABQ4E8M6_9ACTN</name>
<protein>
    <submittedName>
        <fullName evidence="6">Transcriptional regulator</fullName>
    </submittedName>
</protein>
<dbReference type="SUPFAM" id="SSF46785">
    <property type="entry name" value="Winged helix' DNA-binding domain"/>
    <property type="match status" value="1"/>
</dbReference>
<keyword evidence="3" id="KW-0804">Transcription</keyword>
<keyword evidence="2" id="KW-0238">DNA-binding</keyword>
<keyword evidence="1" id="KW-0805">Transcription regulation</keyword>
<proteinExistence type="predicted"/>
<evidence type="ECO:0000256" key="4">
    <source>
        <dbReference type="SAM" id="MobiDB-lite"/>
    </source>
</evidence>
<dbReference type="Proteomes" id="UP000646749">
    <property type="component" value="Unassembled WGS sequence"/>
</dbReference>
<evidence type="ECO:0000259" key="5">
    <source>
        <dbReference type="PROSITE" id="PS51118"/>
    </source>
</evidence>
<reference evidence="6 7" key="1">
    <citation type="submission" date="2021-01" db="EMBL/GenBank/DDBJ databases">
        <title>Whole genome shotgun sequence of Plantactinospora endophytica NBRC 110450.</title>
        <authorList>
            <person name="Komaki H."/>
            <person name="Tamura T."/>
        </authorList>
    </citation>
    <scope>NUCLEOTIDE SEQUENCE [LARGE SCALE GENOMIC DNA]</scope>
    <source>
        <strain evidence="6 7">NBRC 110450</strain>
    </source>
</reference>
<keyword evidence="7" id="KW-1185">Reference proteome</keyword>
<dbReference type="InterPro" id="IPR036390">
    <property type="entry name" value="WH_DNA-bd_sf"/>
</dbReference>
<dbReference type="Gene3D" id="1.10.10.10">
    <property type="entry name" value="Winged helix-like DNA-binding domain superfamily/Winged helix DNA-binding domain"/>
    <property type="match status" value="1"/>
</dbReference>
<feature type="domain" description="HTH hxlR-type" evidence="5">
    <location>
        <begin position="33"/>
        <end position="131"/>
    </location>
</feature>